<dbReference type="EMBL" id="RQGU01000052">
    <property type="protein sequence ID" value="TGM25435.1"/>
    <property type="molecule type" value="Genomic_DNA"/>
</dbReference>
<sequence>MKIILLTIFCFLFINCETMQPTGKQFSPTSDIQNNKGLVYIYRPLLFTGSGVYFTVKADGESLIELTNGTYKPFFIKPGEVTFEAETIGSAKITIQVNSGEVYYLKGNVIVGPLVGKPILTQVSKEIGEKEISECKLKN</sequence>
<accession>A0ABY2NFY8</accession>
<comment type="caution">
    <text evidence="2">The sequence shown here is derived from an EMBL/GenBank/DDBJ whole genome shotgun (WGS) entry which is preliminary data.</text>
</comment>
<dbReference type="InterPro" id="IPR022548">
    <property type="entry name" value="DUF2846"/>
</dbReference>
<dbReference type="Proteomes" id="UP000298057">
    <property type="component" value="Unassembled WGS sequence"/>
</dbReference>
<keyword evidence="3" id="KW-1185">Reference proteome</keyword>
<reference evidence="3" key="1">
    <citation type="journal article" date="2019" name="PLoS Negl. Trop. Dis.">
        <title>Revisiting the worldwide diversity of Leptospira species in the environment.</title>
        <authorList>
            <person name="Vincent A.T."/>
            <person name="Schiettekatte O."/>
            <person name="Bourhy P."/>
            <person name="Veyrier F.J."/>
            <person name="Picardeau M."/>
        </authorList>
    </citation>
    <scope>NUCLEOTIDE SEQUENCE [LARGE SCALE GENOMIC DNA]</scope>
    <source>
        <strain evidence="3">201702406</strain>
    </source>
</reference>
<gene>
    <name evidence="2" type="ORF">EHQ82_05110</name>
</gene>
<organism evidence="2 3">
    <name type="scientific">Leptospira selangorensis</name>
    <dbReference type="NCBI Taxonomy" id="2484982"/>
    <lineage>
        <taxon>Bacteria</taxon>
        <taxon>Pseudomonadati</taxon>
        <taxon>Spirochaetota</taxon>
        <taxon>Spirochaetia</taxon>
        <taxon>Leptospirales</taxon>
        <taxon>Leptospiraceae</taxon>
        <taxon>Leptospira</taxon>
    </lineage>
</organism>
<protein>
    <submittedName>
        <fullName evidence="2">DUF2846 domain-containing protein</fullName>
    </submittedName>
</protein>
<evidence type="ECO:0000313" key="2">
    <source>
        <dbReference type="EMBL" id="TGM25435.1"/>
    </source>
</evidence>
<dbReference type="Pfam" id="PF11008">
    <property type="entry name" value="DUF2846"/>
    <property type="match status" value="1"/>
</dbReference>
<dbReference type="RefSeq" id="WP_135626453.1">
    <property type="nucleotide sequence ID" value="NZ_RQGU01000052.1"/>
</dbReference>
<evidence type="ECO:0000313" key="3">
    <source>
        <dbReference type="Proteomes" id="UP000298057"/>
    </source>
</evidence>
<proteinExistence type="predicted"/>
<name>A0ABY2NFY8_9LEPT</name>
<feature type="domain" description="DUF2846" evidence="1">
    <location>
        <begin position="34"/>
        <end position="109"/>
    </location>
</feature>
<evidence type="ECO:0000259" key="1">
    <source>
        <dbReference type="Pfam" id="PF11008"/>
    </source>
</evidence>